<reference evidence="2 3" key="1">
    <citation type="submission" date="2010-07" db="EMBL/GenBank/DDBJ databases">
        <authorList>
            <person name="Sid Ahmed O."/>
        </authorList>
    </citation>
    <scope>NUCLEOTIDE SEQUENCE [LARGE SCALE GENOMIC DNA]</scope>
    <source>
        <strain evidence="2 3">TX4248</strain>
    </source>
</reference>
<evidence type="ECO:0000256" key="1">
    <source>
        <dbReference type="ARBA" id="ARBA00008591"/>
    </source>
</evidence>
<dbReference type="Pfam" id="PF01865">
    <property type="entry name" value="PhoU_div"/>
    <property type="match status" value="1"/>
</dbReference>
<dbReference type="PANTHER" id="PTHR37298">
    <property type="entry name" value="UPF0111 PROTEIN YKAA"/>
    <property type="match status" value="1"/>
</dbReference>
<dbReference type="Gene3D" id="1.20.58.220">
    <property type="entry name" value="Phosphate transport system protein phou homolog 2, domain 2"/>
    <property type="match status" value="1"/>
</dbReference>
<evidence type="ECO:0000313" key="3">
    <source>
        <dbReference type="Proteomes" id="UP000004846"/>
    </source>
</evidence>
<name>A0A125W345_ENTFL</name>
<protein>
    <recommendedName>
        <fullName evidence="4">TIGR00153 family protein</fullName>
    </recommendedName>
</protein>
<dbReference type="RefSeq" id="WP_002372197.1">
    <property type="nucleotide sequence ID" value="NZ_GL454487.1"/>
</dbReference>
<dbReference type="AlphaFoldDB" id="A0A125W345"/>
<comment type="caution">
    <text evidence="2">The sequence shown here is derived from an EMBL/GenBank/DDBJ whole genome shotgun (WGS) entry which is preliminary data.</text>
</comment>
<dbReference type="InterPro" id="IPR018445">
    <property type="entry name" value="Put_Phosphate_transp_reg"/>
</dbReference>
<comment type="similarity">
    <text evidence="1">Belongs to the UPF0111 family.</text>
</comment>
<dbReference type="Proteomes" id="UP000004846">
    <property type="component" value="Unassembled WGS sequence"/>
</dbReference>
<dbReference type="PANTHER" id="PTHR37298:SF1">
    <property type="entry name" value="UPF0111 PROTEIN YKAA"/>
    <property type="match status" value="1"/>
</dbReference>
<gene>
    <name evidence="2" type="ORF">HMPREF9498_02893</name>
</gene>
<dbReference type="InterPro" id="IPR038078">
    <property type="entry name" value="PhoU-like_sf"/>
</dbReference>
<dbReference type="InterPro" id="IPR052912">
    <property type="entry name" value="UPF0111_domain"/>
</dbReference>
<dbReference type="EMBL" id="AEBR01000103">
    <property type="protein sequence ID" value="EFM81556.1"/>
    <property type="molecule type" value="Genomic_DNA"/>
</dbReference>
<accession>A0A125W345</accession>
<sequence length="207" mass="23589">MARKKQFDYFGELNQLATNAYEAAKVLQEIVDNYSLENLVKKSEAIHQLEKENDEIVRKILNELYISFITPIDREDIVDITDHLDNIIDSINSLSYLLDHLVVEEMIAPALELTAYIVKATEGVKSATKEFAKFKNSKTLVSLIDEVNTIESQGDKLYSSAMKDLMTNEKDLLKVIKWKDVYDQLERTINDCEAAVNIIVGIVIKNT</sequence>
<dbReference type="HOGENOM" id="CLU_086031_1_0_9"/>
<organism evidence="2 3">
    <name type="scientific">Enterococcus faecalis TX4248</name>
    <dbReference type="NCBI Taxonomy" id="749495"/>
    <lineage>
        <taxon>Bacteria</taxon>
        <taxon>Bacillati</taxon>
        <taxon>Bacillota</taxon>
        <taxon>Bacilli</taxon>
        <taxon>Lactobacillales</taxon>
        <taxon>Enterococcaceae</taxon>
        <taxon>Enterococcus</taxon>
    </lineage>
</organism>
<evidence type="ECO:0000313" key="2">
    <source>
        <dbReference type="EMBL" id="EFM81556.1"/>
    </source>
</evidence>
<proteinExistence type="inferred from homology"/>
<evidence type="ECO:0008006" key="4">
    <source>
        <dbReference type="Google" id="ProtNLM"/>
    </source>
</evidence>